<proteinExistence type="predicted"/>
<name>A0A1D6PYE7_MAIZE</name>
<protein>
    <submittedName>
        <fullName evidence="2">Uncharacterized protein</fullName>
    </submittedName>
</protein>
<reference evidence="2" key="1">
    <citation type="submission" date="2015-12" db="EMBL/GenBank/DDBJ databases">
        <title>Update maize B73 reference genome by single molecule sequencing technologies.</title>
        <authorList>
            <consortium name="Maize Genome Sequencing Project"/>
            <person name="Ware D."/>
        </authorList>
    </citation>
    <scope>NUCLEOTIDE SEQUENCE</scope>
    <source>
        <tissue evidence="2">Seedling</tissue>
    </source>
</reference>
<evidence type="ECO:0000313" key="2">
    <source>
        <dbReference type="EMBL" id="AQK51477.1"/>
    </source>
</evidence>
<accession>A0A1D6PYE7</accession>
<feature type="compositionally biased region" description="Polar residues" evidence="1">
    <location>
        <begin position="1"/>
        <end position="10"/>
    </location>
</feature>
<sequence length="107" mass="12218">MAATPSSTRPPCTAPWKKEAAKKPMQTRLSKLLKNQGYVLTIIHIRETLAKREQSTRSNKNQYDMCGRQCNSIGNIIAFKVLFYQFCDADFDLTGHLVWPRAVLMNN</sequence>
<dbReference type="IntAct" id="A0A1D6PYE7">
    <property type="interactions" value="1"/>
</dbReference>
<feature type="region of interest" description="Disordered" evidence="1">
    <location>
        <begin position="1"/>
        <end position="23"/>
    </location>
</feature>
<dbReference type="EMBL" id="CM000780">
    <property type="protein sequence ID" value="AQK51477.1"/>
    <property type="molecule type" value="Genomic_DNA"/>
</dbReference>
<dbReference type="InParanoid" id="A0A1D6PYE7"/>
<gene>
    <name evidence="2" type="ORF">ZEAMMB73_Zm00001d049848</name>
</gene>
<organism evidence="2">
    <name type="scientific">Zea mays</name>
    <name type="common">Maize</name>
    <dbReference type="NCBI Taxonomy" id="4577"/>
    <lineage>
        <taxon>Eukaryota</taxon>
        <taxon>Viridiplantae</taxon>
        <taxon>Streptophyta</taxon>
        <taxon>Embryophyta</taxon>
        <taxon>Tracheophyta</taxon>
        <taxon>Spermatophyta</taxon>
        <taxon>Magnoliopsida</taxon>
        <taxon>Liliopsida</taxon>
        <taxon>Poales</taxon>
        <taxon>Poaceae</taxon>
        <taxon>PACMAD clade</taxon>
        <taxon>Panicoideae</taxon>
        <taxon>Andropogonodae</taxon>
        <taxon>Andropogoneae</taxon>
        <taxon>Tripsacinae</taxon>
        <taxon>Zea</taxon>
    </lineage>
</organism>
<dbReference type="AlphaFoldDB" id="A0A1D6PYE7"/>
<evidence type="ECO:0000256" key="1">
    <source>
        <dbReference type="SAM" id="MobiDB-lite"/>
    </source>
</evidence>